<feature type="transmembrane region" description="Helical" evidence="2">
    <location>
        <begin position="247"/>
        <end position="274"/>
    </location>
</feature>
<dbReference type="HOGENOM" id="CLU_848312_0_0_1"/>
<feature type="transmembrane region" description="Helical" evidence="2">
    <location>
        <begin position="221"/>
        <end position="241"/>
    </location>
</feature>
<keyword evidence="4" id="KW-1185">Reference proteome</keyword>
<evidence type="ECO:0000313" key="4">
    <source>
        <dbReference type="Proteomes" id="UP000008021"/>
    </source>
</evidence>
<accession>A0A0E0C667</accession>
<reference evidence="3" key="2">
    <citation type="submission" date="2018-05" db="EMBL/GenBank/DDBJ databases">
        <title>OmerRS3 (Oryza meridionalis Reference Sequence Version 3).</title>
        <authorList>
            <person name="Zhang J."/>
            <person name="Kudrna D."/>
            <person name="Lee S."/>
            <person name="Talag J."/>
            <person name="Welchert J."/>
            <person name="Wing R.A."/>
        </authorList>
    </citation>
    <scope>NUCLEOTIDE SEQUENCE [LARGE SCALE GENOMIC DNA]</scope>
    <source>
        <strain evidence="3">OR44</strain>
    </source>
</reference>
<feature type="compositionally biased region" description="Low complexity" evidence="1">
    <location>
        <begin position="109"/>
        <end position="131"/>
    </location>
</feature>
<feature type="transmembrane region" description="Helical" evidence="2">
    <location>
        <begin position="295"/>
        <end position="320"/>
    </location>
</feature>
<evidence type="ECO:0000256" key="2">
    <source>
        <dbReference type="SAM" id="Phobius"/>
    </source>
</evidence>
<feature type="region of interest" description="Disordered" evidence="1">
    <location>
        <begin position="109"/>
        <end position="157"/>
    </location>
</feature>
<dbReference type="EnsemblPlants" id="OMERI01G24410.2">
    <property type="protein sequence ID" value="OMERI01G24410.2"/>
    <property type="gene ID" value="OMERI01G24410"/>
</dbReference>
<evidence type="ECO:0000256" key="1">
    <source>
        <dbReference type="SAM" id="MobiDB-lite"/>
    </source>
</evidence>
<feature type="transmembrane region" description="Helical" evidence="2">
    <location>
        <begin position="187"/>
        <end position="209"/>
    </location>
</feature>
<keyword evidence="2" id="KW-0812">Transmembrane</keyword>
<dbReference type="Gramene" id="OMERI01G24410.2">
    <property type="protein sequence ID" value="OMERI01G24410.2"/>
    <property type="gene ID" value="OMERI01G24410"/>
</dbReference>
<sequence length="328" mass="36337">MEIPIPAGSPWRSREGRRRRGGRKKSRGAGGRRRRSKARFASLTMETAGRRNSGCHRSSLSQPLPLYGFVDVDNDEELNWFTTLPPPADRAAGTPPHARALSHRRAALNPHPLGLLPSPSPSSTTSLDPSLAQHPDPLASPSKFSRLRRDSRRRSRLLGKPAAATAFPRPPLPGGFIAHTEIKRVKIAVHVARISLMILATRVMCVIYVPTSYVKPMSYRYVLVAMWFEVIWGLLELHLFLCGVGHISTTLLTMMVMINMVLMCCTWGMAIAALSTALFARQHRFCISAFKCTRFLVGFVLAVSVGFLSAVKALGMLWILGSQFRRAE</sequence>
<dbReference type="AlphaFoldDB" id="A0A0E0C667"/>
<dbReference type="Proteomes" id="UP000008021">
    <property type="component" value="Chromosome 1"/>
</dbReference>
<protein>
    <submittedName>
        <fullName evidence="3">Uncharacterized protein</fullName>
    </submittedName>
</protein>
<keyword evidence="2" id="KW-1133">Transmembrane helix</keyword>
<name>A0A0E0C667_9ORYZ</name>
<organism evidence="3">
    <name type="scientific">Oryza meridionalis</name>
    <dbReference type="NCBI Taxonomy" id="40149"/>
    <lineage>
        <taxon>Eukaryota</taxon>
        <taxon>Viridiplantae</taxon>
        <taxon>Streptophyta</taxon>
        <taxon>Embryophyta</taxon>
        <taxon>Tracheophyta</taxon>
        <taxon>Spermatophyta</taxon>
        <taxon>Magnoliopsida</taxon>
        <taxon>Liliopsida</taxon>
        <taxon>Poales</taxon>
        <taxon>Poaceae</taxon>
        <taxon>BOP clade</taxon>
        <taxon>Oryzoideae</taxon>
        <taxon>Oryzeae</taxon>
        <taxon>Oryzinae</taxon>
        <taxon>Oryza</taxon>
    </lineage>
</organism>
<dbReference type="EnsemblPlants" id="OMERI01G24410.3">
    <property type="protein sequence ID" value="OMERI01G24410.3"/>
    <property type="gene ID" value="OMERI01G24410"/>
</dbReference>
<feature type="compositionally biased region" description="Basic residues" evidence="1">
    <location>
        <begin position="145"/>
        <end position="157"/>
    </location>
</feature>
<feature type="region of interest" description="Disordered" evidence="1">
    <location>
        <begin position="1"/>
        <end position="60"/>
    </location>
</feature>
<evidence type="ECO:0000313" key="3">
    <source>
        <dbReference type="EnsemblPlants" id="OMERI01G24410.3"/>
    </source>
</evidence>
<proteinExistence type="predicted"/>
<dbReference type="Gramene" id="OMERI01G24410.3">
    <property type="protein sequence ID" value="OMERI01G24410.3"/>
    <property type="gene ID" value="OMERI01G24410"/>
</dbReference>
<keyword evidence="2" id="KW-0472">Membrane</keyword>
<feature type="compositionally biased region" description="Basic residues" evidence="1">
    <location>
        <begin position="15"/>
        <end position="38"/>
    </location>
</feature>
<reference evidence="3" key="1">
    <citation type="submission" date="2015-04" db="UniProtKB">
        <authorList>
            <consortium name="EnsemblPlants"/>
        </authorList>
    </citation>
    <scope>IDENTIFICATION</scope>
</reference>